<organism evidence="1 2">
    <name type="scientific">Tritrichomonas foetus</name>
    <dbReference type="NCBI Taxonomy" id="1144522"/>
    <lineage>
        <taxon>Eukaryota</taxon>
        <taxon>Metamonada</taxon>
        <taxon>Parabasalia</taxon>
        <taxon>Tritrichomonadida</taxon>
        <taxon>Tritrichomonadidae</taxon>
        <taxon>Tritrichomonas</taxon>
    </lineage>
</organism>
<dbReference type="GeneID" id="94839132"/>
<name>A0A1J4K9Q5_9EUKA</name>
<accession>A0A1J4K9Q5</accession>
<protein>
    <submittedName>
        <fullName evidence="1">Uncharacterized protein</fullName>
    </submittedName>
</protein>
<gene>
    <name evidence="1" type="ORF">TRFO_25550</name>
</gene>
<proteinExistence type="predicted"/>
<comment type="caution">
    <text evidence="1">The sequence shown here is derived from an EMBL/GenBank/DDBJ whole genome shotgun (WGS) entry which is preliminary data.</text>
</comment>
<dbReference type="VEuPathDB" id="TrichDB:TRFO_25550"/>
<dbReference type="RefSeq" id="XP_068359572.1">
    <property type="nucleotide sequence ID" value="XM_068504428.1"/>
</dbReference>
<evidence type="ECO:0000313" key="2">
    <source>
        <dbReference type="Proteomes" id="UP000179807"/>
    </source>
</evidence>
<dbReference type="Proteomes" id="UP000179807">
    <property type="component" value="Unassembled WGS sequence"/>
</dbReference>
<dbReference type="AlphaFoldDB" id="A0A1J4K9Q5"/>
<evidence type="ECO:0000313" key="1">
    <source>
        <dbReference type="EMBL" id="OHT06436.1"/>
    </source>
</evidence>
<keyword evidence="2" id="KW-1185">Reference proteome</keyword>
<dbReference type="EMBL" id="MLAK01000726">
    <property type="protein sequence ID" value="OHT06436.1"/>
    <property type="molecule type" value="Genomic_DNA"/>
</dbReference>
<reference evidence="1" key="1">
    <citation type="submission" date="2016-10" db="EMBL/GenBank/DDBJ databases">
        <authorList>
            <person name="Benchimol M."/>
            <person name="Almeida L.G."/>
            <person name="Vasconcelos A.T."/>
            <person name="Perreira-Neves A."/>
            <person name="Rosa I.A."/>
            <person name="Tasca T."/>
            <person name="Bogo M.R."/>
            <person name="de Souza W."/>
        </authorList>
    </citation>
    <scope>NUCLEOTIDE SEQUENCE [LARGE SCALE GENOMIC DNA]</scope>
    <source>
        <strain evidence="1">K</strain>
    </source>
</reference>
<sequence length="219" mass="25998">MFSPKCDDQRLENLRMAYERKNMNTDKEFFKNFIHENIDTEIECDDDGFIIEPFELDNKIRNCRFNSNGTLVRVNDEDDSFDLAENYKIPVQIEEFTLTDELRYGKFDDNENYIPLDSDDSEIEEEEEEENFDNENDGSIIFDKNVALESMRILISVMNRKESVSQVFMRFKDDPNEISILTTAASQLQFMGLDNIYMMKRKEILSHYNNLLHENQNEN</sequence>